<dbReference type="RefSeq" id="WP_068701619.1">
    <property type="nucleotide sequence ID" value="NZ_MAKX01000001.1"/>
</dbReference>
<dbReference type="AlphaFoldDB" id="A0A1B9Y0W5"/>
<evidence type="ECO:0000256" key="2">
    <source>
        <dbReference type="ARBA" id="ARBA00023136"/>
    </source>
</evidence>
<feature type="signal peptide" evidence="4">
    <location>
        <begin position="1"/>
        <end position="20"/>
    </location>
</feature>
<dbReference type="SUPFAM" id="SSF56935">
    <property type="entry name" value="Porins"/>
    <property type="match status" value="1"/>
</dbReference>
<keyword evidence="2" id="KW-0472">Membrane</keyword>
<reference evidence="5 6" key="1">
    <citation type="submission" date="2016-06" db="EMBL/GenBank/DDBJ databases">
        <title>Draft Genome Sequence of Tenacibaculum soleae UCD-KL19.</title>
        <authorList>
            <person name="Eisen J.A."/>
            <person name="Coil D.A."/>
            <person name="Lujan K.M."/>
        </authorList>
    </citation>
    <scope>NUCLEOTIDE SEQUENCE [LARGE SCALE GENOMIC DNA]</scope>
    <source>
        <strain evidence="5 6">UCD-KL19</strain>
    </source>
</reference>
<dbReference type="GO" id="GO:0009279">
    <property type="term" value="C:cell outer membrane"/>
    <property type="evidence" value="ECO:0007669"/>
    <property type="project" value="UniProtKB-SubCell"/>
</dbReference>
<dbReference type="InterPro" id="IPR036942">
    <property type="entry name" value="Beta-barrel_TonB_sf"/>
</dbReference>
<keyword evidence="5" id="KW-0675">Receptor</keyword>
<evidence type="ECO:0000256" key="4">
    <source>
        <dbReference type="SAM" id="SignalP"/>
    </source>
</evidence>
<evidence type="ECO:0000313" key="6">
    <source>
        <dbReference type="Proteomes" id="UP000093186"/>
    </source>
</evidence>
<evidence type="ECO:0000313" key="5">
    <source>
        <dbReference type="EMBL" id="OCK43351.1"/>
    </source>
</evidence>
<keyword evidence="6" id="KW-1185">Reference proteome</keyword>
<evidence type="ECO:0000256" key="3">
    <source>
        <dbReference type="ARBA" id="ARBA00023237"/>
    </source>
</evidence>
<dbReference type="STRING" id="447689.BA195_01210"/>
<dbReference type="SUPFAM" id="SSF49464">
    <property type="entry name" value="Carboxypeptidase regulatory domain-like"/>
    <property type="match status" value="1"/>
</dbReference>
<keyword evidence="3" id="KW-0998">Cell outer membrane</keyword>
<dbReference type="InterPro" id="IPR008969">
    <property type="entry name" value="CarboxyPept-like_regulatory"/>
</dbReference>
<protein>
    <submittedName>
        <fullName evidence="5">TonB-dependent receptor</fullName>
    </submittedName>
</protein>
<dbReference type="Gene3D" id="2.40.170.20">
    <property type="entry name" value="TonB-dependent receptor, beta-barrel domain"/>
    <property type="match status" value="1"/>
</dbReference>
<gene>
    <name evidence="5" type="ORF">BA195_01210</name>
</gene>
<dbReference type="Proteomes" id="UP000093186">
    <property type="component" value="Unassembled WGS sequence"/>
</dbReference>
<keyword evidence="4" id="KW-0732">Signal</keyword>
<comment type="caution">
    <text evidence="5">The sequence shown here is derived from an EMBL/GenBank/DDBJ whole genome shotgun (WGS) entry which is preliminary data.</text>
</comment>
<proteinExistence type="predicted"/>
<dbReference type="EMBL" id="MAKX01000001">
    <property type="protein sequence ID" value="OCK43351.1"/>
    <property type="molecule type" value="Genomic_DNA"/>
</dbReference>
<dbReference type="Pfam" id="PF13715">
    <property type="entry name" value="CarbopepD_reg_2"/>
    <property type="match status" value="1"/>
</dbReference>
<feature type="chain" id="PRO_5008639968" evidence="4">
    <location>
        <begin position="21"/>
        <end position="927"/>
    </location>
</feature>
<accession>A0A1B9Y0W5</accession>
<evidence type="ECO:0000256" key="1">
    <source>
        <dbReference type="ARBA" id="ARBA00004442"/>
    </source>
</evidence>
<dbReference type="OrthoDB" id="1453181at2"/>
<sequence>MKKITIVLLSILSYSPILNAQNSVIGKVIDRDSEKPLQKVFISIKNTKIKNTTDVYGFFKLNHIPEGKHILNVTLKGYQTQNFPILASDKIIDLGIILMHKNIIEEQDLSTIIITDDELNDDSSTADNISGLLQSSMDTYLRTTAFEWSSSFYRVKGLDSDNAKVLINGIEMNKLYDGRPQWSNWGGLNTVLRNQEFSNGLTPSNYTFGGVLGSTNINTRASEYKKGISVSYASSNRSYSHRLMATYASGSTKKGWSFAASGSKRYADEGFTEGTNYNAFSIFLSIEKQLNKKHSINLTAIQAQNSRGKSAANTQQVYDIKGIKYNPYWGYQNGKIRNSRIKRIHEPIIMLHHFWNINDKTTLNTGIAYQFGETGNSRIDFNGGGDPDPTYYRKLPNYFLNDSYGADHENAYKALINFKNDGQLNWRDLYISNQDRKDDALFALYEDRNDNKKLTINTLLNTQLSENTTLNSGLRYSKLDSENFATVLDLFGATGYVDINKFGDPLEDNYQNDLLNPNRIVREGDRFKYNYKLTSTVYSGFSQLQFKYNKVDFYTAVSVNNTTYQREGLYKNGIYPGNTKNAEIPNSYGKSKKLSSFGYGIKGGLTYKFTGRHLLDFNAGYISKVPSIRNSFANARYNNLTIDDISTLGNEKITTFDASYILRLLFITSKITGFYTAIKDATDIAFYFTGSEALFIQEIVTGINKQHFGVEFGFEAQVLSTFKLKAAANIGQYTYNNNPNIILTSEISSASNLAGFDKRGIKDYGQTNLKNYKVASGPQTAYSFGFEYSDPEYWFIGVTANYLDNAYVDISPIKRTTSFISDDGQPFPNFNPIKAKQLLTQEKFDSYVTLNAIGGKTWRIGNSKYIGFFASVTNLLNKEYKTGGYEQGRTSNYELENNDNVNETPNFGSKYWYGRGTTYFVNINYRF</sequence>
<organism evidence="5 6">
    <name type="scientific">Tenacibaculum soleae</name>
    <dbReference type="NCBI Taxonomy" id="447689"/>
    <lineage>
        <taxon>Bacteria</taxon>
        <taxon>Pseudomonadati</taxon>
        <taxon>Bacteroidota</taxon>
        <taxon>Flavobacteriia</taxon>
        <taxon>Flavobacteriales</taxon>
        <taxon>Flavobacteriaceae</taxon>
        <taxon>Tenacibaculum</taxon>
    </lineage>
</organism>
<dbReference type="Gene3D" id="2.60.40.1120">
    <property type="entry name" value="Carboxypeptidase-like, regulatory domain"/>
    <property type="match status" value="1"/>
</dbReference>
<comment type="subcellular location">
    <subcellularLocation>
        <location evidence="1">Cell outer membrane</location>
    </subcellularLocation>
</comment>
<name>A0A1B9Y0W5_9FLAO</name>